<keyword evidence="7 11" id="KW-0406">Ion transport</keyword>
<dbReference type="STRING" id="1600.LBAT_1056"/>
<gene>
    <name evidence="11" type="primary">atpG</name>
    <name evidence="12" type="ORF">LBAT_1056</name>
</gene>
<dbReference type="PANTHER" id="PTHR11693">
    <property type="entry name" value="ATP SYNTHASE GAMMA CHAIN"/>
    <property type="match status" value="1"/>
</dbReference>
<evidence type="ECO:0000256" key="6">
    <source>
        <dbReference type="ARBA" id="ARBA00022781"/>
    </source>
</evidence>
<dbReference type="Proteomes" id="UP000035709">
    <property type="component" value="Chromosome"/>
</dbReference>
<dbReference type="NCBIfam" id="NF004147">
    <property type="entry name" value="PRK05621.2-1"/>
    <property type="match status" value="1"/>
</dbReference>
<evidence type="ECO:0000256" key="10">
    <source>
        <dbReference type="ARBA" id="ARBA00023310"/>
    </source>
</evidence>
<dbReference type="PANTHER" id="PTHR11693:SF22">
    <property type="entry name" value="ATP SYNTHASE SUBUNIT GAMMA, MITOCHONDRIAL"/>
    <property type="match status" value="1"/>
</dbReference>
<dbReference type="GO" id="GO:0005886">
    <property type="term" value="C:plasma membrane"/>
    <property type="evidence" value="ECO:0007669"/>
    <property type="project" value="UniProtKB-SubCell"/>
</dbReference>
<dbReference type="Pfam" id="PF00231">
    <property type="entry name" value="ATP-synt"/>
    <property type="match status" value="1"/>
</dbReference>
<dbReference type="GO" id="GO:0046933">
    <property type="term" value="F:proton-transporting ATP synthase activity, rotational mechanism"/>
    <property type="evidence" value="ECO:0007669"/>
    <property type="project" value="UniProtKB-UniRule"/>
</dbReference>
<keyword evidence="10 11" id="KW-0066">ATP synthesis</keyword>
<dbReference type="AlphaFoldDB" id="A0A0D6A4Q4"/>
<dbReference type="InterPro" id="IPR023632">
    <property type="entry name" value="ATP_synth_F1_gsu_CS"/>
</dbReference>
<keyword evidence="9 11" id="KW-0139">CF(1)</keyword>
<comment type="similarity">
    <text evidence="3 11">Belongs to the ATPase gamma chain family.</text>
</comment>
<dbReference type="GO" id="GO:0042777">
    <property type="term" value="P:proton motive force-driven plasma membrane ATP synthesis"/>
    <property type="evidence" value="ECO:0007669"/>
    <property type="project" value="UniProtKB-UniRule"/>
</dbReference>
<dbReference type="PRINTS" id="PR00126">
    <property type="entry name" value="ATPASEGAMMA"/>
</dbReference>
<dbReference type="KEGG" id="lae:LBAT_1056"/>
<evidence type="ECO:0000256" key="11">
    <source>
        <dbReference type="HAMAP-Rule" id="MF_00815"/>
    </source>
</evidence>
<dbReference type="RefSeq" id="WP_060459564.1">
    <property type="nucleotide sequence ID" value="NZ_AP014808.1"/>
</dbReference>
<dbReference type="NCBIfam" id="TIGR01146">
    <property type="entry name" value="ATPsyn_F1gamma"/>
    <property type="match status" value="1"/>
</dbReference>
<comment type="subunit">
    <text evidence="11">F-type ATPases have 2 components, CF(1) - the catalytic core - and CF(0) - the membrane proton channel. CF(1) has five subunits: alpha(3), beta(3), gamma(1), delta(1), epsilon(1). CF(0) has three main subunits: a, b and c.</text>
</comment>
<sequence>MPASLLALKRKIASVQQTGRITEAMRMVSAAKLSQTQKKDKGYTVYNNQVRRTLSRLMSMQVVNQLHKENVTVDENNIAKIDYSDVFGLGITLDLIQERKKIKSSGYLVITGDRGLVGSYNSSVLKNMMSLFEDSKAENKDVKILAVGSVGAQFFKKNNLNVVYENNNITDVPTFQEVLPIVSTAIKMYLNGVYDELYVCYIHHINTLSSAFRVEKMLPIIDLDIGVKEAEAHKDIEYEIEPDINTVLTTLLPQYARSTIYGAILDAKTAEHASSMTAMQSATDNVDDLVSSLTTKLNRARQAQITTEITEIVSGANALK</sequence>
<evidence type="ECO:0000256" key="3">
    <source>
        <dbReference type="ARBA" id="ARBA00007681"/>
    </source>
</evidence>
<reference evidence="12 13" key="1">
    <citation type="submission" date="2015-03" db="EMBL/GenBank/DDBJ databases">
        <title>Complete genome sequence of Lactobacillus acetotolerans NBRC 13120.</title>
        <authorList>
            <person name="Toh H."/>
            <person name="Morita H."/>
            <person name="Fujita N."/>
        </authorList>
    </citation>
    <scope>NUCLEOTIDE SEQUENCE [LARGE SCALE GENOMIC DNA]</scope>
    <source>
        <strain evidence="12 13">NBRC 13120</strain>
    </source>
</reference>
<dbReference type="OrthoDB" id="9812769at2"/>
<comment type="subcellular location">
    <subcellularLocation>
        <location evidence="11">Cell membrane</location>
        <topology evidence="11">Peripheral membrane protein</topology>
    </subcellularLocation>
    <subcellularLocation>
        <location evidence="2">Membrane</location>
        <topology evidence="2">Peripheral membrane protein</topology>
    </subcellularLocation>
</comment>
<evidence type="ECO:0000256" key="8">
    <source>
        <dbReference type="ARBA" id="ARBA00023136"/>
    </source>
</evidence>
<evidence type="ECO:0000313" key="13">
    <source>
        <dbReference type="Proteomes" id="UP000035709"/>
    </source>
</evidence>
<comment type="function">
    <text evidence="1 11">Produces ATP from ADP in the presence of a proton gradient across the membrane. The gamma chain is believed to be important in regulating ATPase activity and the flow of protons through the CF(0) complex.</text>
</comment>
<evidence type="ECO:0000256" key="7">
    <source>
        <dbReference type="ARBA" id="ARBA00023065"/>
    </source>
</evidence>
<evidence type="ECO:0000256" key="5">
    <source>
        <dbReference type="ARBA" id="ARBA00022475"/>
    </source>
</evidence>
<dbReference type="EMBL" id="AP014808">
    <property type="protein sequence ID" value="BAQ57445.1"/>
    <property type="molecule type" value="Genomic_DNA"/>
</dbReference>
<dbReference type="Gene3D" id="3.40.1380.10">
    <property type="match status" value="1"/>
</dbReference>
<organism evidence="12 13">
    <name type="scientific">Lactobacillus acetotolerans</name>
    <dbReference type="NCBI Taxonomy" id="1600"/>
    <lineage>
        <taxon>Bacteria</taxon>
        <taxon>Bacillati</taxon>
        <taxon>Bacillota</taxon>
        <taxon>Bacilli</taxon>
        <taxon>Lactobacillales</taxon>
        <taxon>Lactobacillaceae</taxon>
        <taxon>Lactobacillus</taxon>
    </lineage>
</organism>
<dbReference type="Gene3D" id="1.10.287.80">
    <property type="entry name" value="ATP synthase, gamma subunit, helix hairpin domain"/>
    <property type="match status" value="2"/>
</dbReference>
<dbReference type="HAMAP" id="MF_00815">
    <property type="entry name" value="ATP_synth_gamma_bact"/>
    <property type="match status" value="1"/>
</dbReference>
<protein>
    <recommendedName>
        <fullName evidence="11">ATP synthase gamma chain</fullName>
    </recommendedName>
    <alternativeName>
        <fullName evidence="11">ATP synthase F1 sector gamma subunit</fullName>
    </alternativeName>
    <alternativeName>
        <fullName evidence="11">F-ATPase gamma subunit</fullName>
    </alternativeName>
</protein>
<keyword evidence="4 11" id="KW-0813">Transport</keyword>
<dbReference type="GO" id="GO:0045259">
    <property type="term" value="C:proton-transporting ATP synthase complex"/>
    <property type="evidence" value="ECO:0007669"/>
    <property type="project" value="UniProtKB-KW"/>
</dbReference>
<dbReference type="InterPro" id="IPR000131">
    <property type="entry name" value="ATP_synth_F1_gsu"/>
</dbReference>
<evidence type="ECO:0000256" key="4">
    <source>
        <dbReference type="ARBA" id="ARBA00022448"/>
    </source>
</evidence>
<keyword evidence="8 11" id="KW-0472">Membrane</keyword>
<keyword evidence="5 11" id="KW-1003">Cell membrane</keyword>
<dbReference type="GO" id="GO:0005524">
    <property type="term" value="F:ATP binding"/>
    <property type="evidence" value="ECO:0007669"/>
    <property type="project" value="UniProtKB-UniRule"/>
</dbReference>
<dbReference type="PATRIC" id="fig|1600.4.peg.1080"/>
<dbReference type="InterPro" id="IPR035968">
    <property type="entry name" value="ATP_synth_F1_ATPase_gsu"/>
</dbReference>
<evidence type="ECO:0000313" key="12">
    <source>
        <dbReference type="EMBL" id="BAQ57445.1"/>
    </source>
</evidence>
<keyword evidence="13" id="KW-1185">Reference proteome</keyword>
<dbReference type="SUPFAM" id="SSF52943">
    <property type="entry name" value="ATP synthase (F1-ATPase), gamma subunit"/>
    <property type="match status" value="1"/>
</dbReference>
<name>A0A0D6A4Q4_9LACO</name>
<proteinExistence type="inferred from homology"/>
<evidence type="ECO:0000256" key="9">
    <source>
        <dbReference type="ARBA" id="ARBA00023196"/>
    </source>
</evidence>
<evidence type="ECO:0000256" key="2">
    <source>
        <dbReference type="ARBA" id="ARBA00004170"/>
    </source>
</evidence>
<dbReference type="CDD" id="cd12151">
    <property type="entry name" value="F1-ATPase_gamma"/>
    <property type="match status" value="1"/>
</dbReference>
<keyword evidence="6 11" id="KW-0375">Hydrogen ion transport</keyword>
<accession>A0A0D6A4Q4</accession>
<dbReference type="PROSITE" id="PS00153">
    <property type="entry name" value="ATPASE_GAMMA"/>
    <property type="match status" value="1"/>
</dbReference>
<evidence type="ECO:0000256" key="1">
    <source>
        <dbReference type="ARBA" id="ARBA00003456"/>
    </source>
</evidence>